<evidence type="ECO:0000256" key="1">
    <source>
        <dbReference type="SAM" id="MobiDB-lite"/>
    </source>
</evidence>
<dbReference type="Proteomes" id="UP000683000">
    <property type="component" value="Unassembled WGS sequence"/>
</dbReference>
<organism evidence="2 3">
    <name type="scientific">Boletus reticuloceps</name>
    <dbReference type="NCBI Taxonomy" id="495285"/>
    <lineage>
        <taxon>Eukaryota</taxon>
        <taxon>Fungi</taxon>
        <taxon>Dikarya</taxon>
        <taxon>Basidiomycota</taxon>
        <taxon>Agaricomycotina</taxon>
        <taxon>Agaricomycetes</taxon>
        <taxon>Agaricomycetidae</taxon>
        <taxon>Boletales</taxon>
        <taxon>Boletineae</taxon>
        <taxon>Boletaceae</taxon>
        <taxon>Boletoideae</taxon>
        <taxon>Boletus</taxon>
    </lineage>
</organism>
<dbReference type="EMBL" id="JAGFBS010000010">
    <property type="protein sequence ID" value="KAG6376951.1"/>
    <property type="molecule type" value="Genomic_DNA"/>
</dbReference>
<reference evidence="2" key="1">
    <citation type="submission" date="2021-03" db="EMBL/GenBank/DDBJ databases">
        <title>Evolutionary innovations through gain and loss of genes in the ectomycorrhizal Boletales.</title>
        <authorList>
            <person name="Wu G."/>
            <person name="Miyauchi S."/>
            <person name="Morin E."/>
            <person name="Yang Z.-L."/>
            <person name="Xu J."/>
            <person name="Martin F.M."/>
        </authorList>
    </citation>
    <scope>NUCLEOTIDE SEQUENCE</scope>
    <source>
        <strain evidence="2">BR01</strain>
    </source>
</reference>
<accession>A0A8I3A9L5</accession>
<evidence type="ECO:0000313" key="2">
    <source>
        <dbReference type="EMBL" id="KAG6376951.1"/>
    </source>
</evidence>
<protein>
    <submittedName>
        <fullName evidence="2">Uncharacterized protein</fullName>
    </submittedName>
</protein>
<sequence length="252" mass="28393">MFPTRSTQRLAPKGRLLGFSGSACLVAVIAHDFCAFFRLPRTVITALNLKSPPRPLMLLGQPAVRRLPKDSSRRLYFGARVTLFSQPAALFSIDFGRVWGFGNLARLQTLDILLWLSECSRRPRLPDFGPFFALSARFLVDQGSVDSMYMWQARLHLRLLPEVAAVSHLVHGHCRVCMAYCRPSDAHVWCRWSFGSRQCSVRQVVTNRQSSYGKTTANRLLAPLHLAFRQSQKKPKNPLSRVSSIVLPPSTT</sequence>
<feature type="region of interest" description="Disordered" evidence="1">
    <location>
        <begin position="231"/>
        <end position="252"/>
    </location>
</feature>
<evidence type="ECO:0000313" key="3">
    <source>
        <dbReference type="Proteomes" id="UP000683000"/>
    </source>
</evidence>
<keyword evidence="3" id="KW-1185">Reference proteome</keyword>
<name>A0A8I3A9L5_9AGAM</name>
<proteinExistence type="predicted"/>
<comment type="caution">
    <text evidence="2">The sequence shown here is derived from an EMBL/GenBank/DDBJ whole genome shotgun (WGS) entry which is preliminary data.</text>
</comment>
<dbReference type="AlphaFoldDB" id="A0A8I3A9L5"/>
<gene>
    <name evidence="2" type="ORF">JVT61DRAFT_985</name>
</gene>